<gene>
    <name evidence="1" type="ORF">OM960_15185</name>
</gene>
<reference evidence="1 2" key="1">
    <citation type="submission" date="2022-10" db="EMBL/GenBank/DDBJ databases">
        <title>Defluviimonas sp. CAU 1641 isolated from mud.</title>
        <authorList>
            <person name="Kim W."/>
        </authorList>
    </citation>
    <scope>NUCLEOTIDE SEQUENCE [LARGE SCALE GENOMIC DNA]</scope>
    <source>
        <strain evidence="1 2">CAU 1641</strain>
    </source>
</reference>
<protein>
    <submittedName>
        <fullName evidence="1">Uncharacterized protein</fullName>
    </submittedName>
</protein>
<dbReference type="RefSeq" id="WP_264772545.1">
    <property type="nucleotide sequence ID" value="NZ_JAPDOG010000014.1"/>
</dbReference>
<organism evidence="1 2">
    <name type="scientific">Defluviimonas salinarum</name>
    <dbReference type="NCBI Taxonomy" id="2992147"/>
    <lineage>
        <taxon>Bacteria</taxon>
        <taxon>Pseudomonadati</taxon>
        <taxon>Pseudomonadota</taxon>
        <taxon>Alphaproteobacteria</taxon>
        <taxon>Rhodobacterales</taxon>
        <taxon>Paracoccaceae</taxon>
        <taxon>Albidovulum</taxon>
    </lineage>
</organism>
<keyword evidence="2" id="KW-1185">Reference proteome</keyword>
<evidence type="ECO:0000313" key="1">
    <source>
        <dbReference type="EMBL" id="MCW3782911.1"/>
    </source>
</evidence>
<accession>A0ABT3J5E7</accession>
<sequence length="124" mass="14000">MLTFEDVIEEHRKAVGADKVHVSLGDEATPEGLRDVLAKTRVIGSRYAAYTDAEKAEAEVARLRDELRKIRVMTGNAELSPDERLDKIFFLADMVPDVDLDKDIAWMEAERRRKGIALPYPETA</sequence>
<name>A0ABT3J5E7_9RHOB</name>
<proteinExistence type="predicted"/>
<evidence type="ECO:0000313" key="2">
    <source>
        <dbReference type="Proteomes" id="UP001207582"/>
    </source>
</evidence>
<dbReference type="Proteomes" id="UP001207582">
    <property type="component" value="Unassembled WGS sequence"/>
</dbReference>
<comment type="caution">
    <text evidence="1">The sequence shown here is derived from an EMBL/GenBank/DDBJ whole genome shotgun (WGS) entry which is preliminary data.</text>
</comment>
<dbReference type="EMBL" id="JAPDOG010000014">
    <property type="protein sequence ID" value="MCW3782911.1"/>
    <property type="molecule type" value="Genomic_DNA"/>
</dbReference>